<dbReference type="EMBL" id="MWXA01000008">
    <property type="protein sequence ID" value="OZG65524.1"/>
    <property type="molecule type" value="Genomic_DNA"/>
</dbReference>
<dbReference type="Gene3D" id="3.30.1330.70">
    <property type="entry name" value="Holliday junction resolvase RusA"/>
    <property type="match status" value="1"/>
</dbReference>
<proteinExistence type="predicted"/>
<reference evidence="2 3" key="1">
    <citation type="journal article" date="2017" name="BMC Genomics">
        <title>Comparative genomic and phylogenomic analyses of the Bifidobacteriaceae family.</title>
        <authorList>
            <person name="Lugli G.A."/>
            <person name="Milani C."/>
            <person name="Turroni F."/>
            <person name="Duranti S."/>
            <person name="Mancabelli L."/>
            <person name="Mangifesta M."/>
            <person name="Ferrario C."/>
            <person name="Modesto M."/>
            <person name="Mattarelli P."/>
            <person name="Jiri K."/>
            <person name="van Sinderen D."/>
            <person name="Ventura M."/>
        </authorList>
    </citation>
    <scope>NUCLEOTIDE SEQUENCE [LARGE SCALE GENOMIC DNA]</scope>
    <source>
        <strain evidence="2 3">LMG 28769</strain>
    </source>
</reference>
<dbReference type="Pfam" id="PF05866">
    <property type="entry name" value="RusA"/>
    <property type="match status" value="1"/>
</dbReference>
<evidence type="ECO:0000313" key="3">
    <source>
        <dbReference type="Proteomes" id="UP000216451"/>
    </source>
</evidence>
<dbReference type="GO" id="GO:0006310">
    <property type="term" value="P:DNA recombination"/>
    <property type="evidence" value="ECO:0007669"/>
    <property type="project" value="InterPro"/>
</dbReference>
<dbReference type="SUPFAM" id="SSF103084">
    <property type="entry name" value="Holliday junction resolvase RusA"/>
    <property type="match status" value="1"/>
</dbReference>
<feature type="compositionally biased region" description="Basic and acidic residues" evidence="1">
    <location>
        <begin position="115"/>
        <end position="134"/>
    </location>
</feature>
<evidence type="ECO:0000256" key="1">
    <source>
        <dbReference type="SAM" id="MobiDB-lite"/>
    </source>
</evidence>
<dbReference type="GO" id="GO:0006281">
    <property type="term" value="P:DNA repair"/>
    <property type="evidence" value="ECO:0007669"/>
    <property type="project" value="InterPro"/>
</dbReference>
<dbReference type="OrthoDB" id="5114842at2"/>
<name>A0A261G256_9BIFI</name>
<dbReference type="Proteomes" id="UP000216451">
    <property type="component" value="Unassembled WGS sequence"/>
</dbReference>
<accession>A0A261G256</accession>
<dbReference type="GO" id="GO:0000287">
    <property type="term" value="F:magnesium ion binding"/>
    <property type="evidence" value="ECO:0007669"/>
    <property type="project" value="InterPro"/>
</dbReference>
<dbReference type="InterPro" id="IPR036614">
    <property type="entry name" value="RusA-like_sf"/>
</dbReference>
<gene>
    <name evidence="2" type="ORF">BAQU_1707</name>
</gene>
<feature type="region of interest" description="Disordered" evidence="1">
    <location>
        <begin position="113"/>
        <end position="150"/>
    </location>
</feature>
<keyword evidence="3" id="KW-1185">Reference proteome</keyword>
<comment type="caution">
    <text evidence="2">The sequence shown here is derived from an EMBL/GenBank/DDBJ whole genome shotgun (WGS) entry which is preliminary data.</text>
</comment>
<dbReference type="AlphaFoldDB" id="A0A261G256"/>
<sequence>MTDFMLIVPGDPQPKQRPKVYRIQGHMRGVTPKRTKDAQKDILRLFNAKYSNVHPITGEVGIRLEFWMASRQIKDWDNLEKLVTDALNTVAFNDDSQITRSLVDKYLPDPYMPCKDGKGMRRRKPDDPLTHKGEPYQPHTLIYIEERQHS</sequence>
<dbReference type="RefSeq" id="WP_158215680.1">
    <property type="nucleotide sequence ID" value="NZ_JBDNSV010000003.1"/>
</dbReference>
<dbReference type="GeneID" id="98296362"/>
<evidence type="ECO:0000313" key="2">
    <source>
        <dbReference type="EMBL" id="OZG65524.1"/>
    </source>
</evidence>
<protein>
    <submittedName>
        <fullName evidence="2">Endodeoxyribonuclease RusA</fullName>
    </submittedName>
</protein>
<dbReference type="InterPro" id="IPR008822">
    <property type="entry name" value="Endonuclease_RusA-like"/>
</dbReference>
<organism evidence="2 3">
    <name type="scientific">Bifidobacterium aquikefiri</name>
    <dbReference type="NCBI Taxonomy" id="1653207"/>
    <lineage>
        <taxon>Bacteria</taxon>
        <taxon>Bacillati</taxon>
        <taxon>Actinomycetota</taxon>
        <taxon>Actinomycetes</taxon>
        <taxon>Bifidobacteriales</taxon>
        <taxon>Bifidobacteriaceae</taxon>
        <taxon>Bifidobacterium</taxon>
    </lineage>
</organism>